<proteinExistence type="predicted"/>
<dbReference type="STRING" id="1514971.AUR64_08930"/>
<dbReference type="Pfam" id="PF10069">
    <property type="entry name" value="DICT"/>
    <property type="match status" value="1"/>
</dbReference>
<keyword evidence="3" id="KW-1185">Reference proteome</keyword>
<gene>
    <name evidence="2" type="ORF">AUR64_08930</name>
</gene>
<dbReference type="InterPro" id="IPR019278">
    <property type="entry name" value="DICT_dom"/>
</dbReference>
<evidence type="ECO:0000313" key="2">
    <source>
        <dbReference type="EMBL" id="KTG09750.1"/>
    </source>
</evidence>
<dbReference type="Proteomes" id="UP000054387">
    <property type="component" value="Unassembled WGS sequence"/>
</dbReference>
<feature type="domain" description="DICT" evidence="1">
    <location>
        <begin position="117"/>
        <end position="220"/>
    </location>
</feature>
<dbReference type="OrthoDB" id="302327at2157"/>
<name>A0A0W1R8L1_9EURY</name>
<accession>A0A0W1R8L1</accession>
<protein>
    <recommendedName>
        <fullName evidence="1">DICT domain-containing protein</fullName>
    </recommendedName>
</protein>
<sequence length="248" mass="27563">MLAEAIDSVDSQPKTLAVFNYGGPEELRRRLESYFELHNVAVEYGRTDPDDPDNYVLLYDDSGVVAAASVGDLEGELLVGSEYDAEETAVALTDRAYPRVLRWLDDTLFVVGEQQRRILVEVSRYVETLAARGGGGTIRSGFQNLSRLTDDEATVSTYRRIVDAGVETHVYGIPDETARLDELDEFLTIHPGDTGELARTWFVVYDGGDDGETAALVAEERGEGYHGFWTFDAEAVRTLDQYLADNYL</sequence>
<dbReference type="RefSeq" id="WP_058581105.1">
    <property type="nucleotide sequence ID" value="NZ_LOPU01000018.1"/>
</dbReference>
<organism evidence="2 3">
    <name type="scientific">Haloprofundus marisrubri</name>
    <dbReference type="NCBI Taxonomy" id="1514971"/>
    <lineage>
        <taxon>Archaea</taxon>
        <taxon>Methanobacteriati</taxon>
        <taxon>Methanobacteriota</taxon>
        <taxon>Stenosarchaea group</taxon>
        <taxon>Halobacteria</taxon>
        <taxon>Halobacteriales</taxon>
        <taxon>Haloferacaceae</taxon>
        <taxon>Haloprofundus</taxon>
    </lineage>
</organism>
<evidence type="ECO:0000313" key="3">
    <source>
        <dbReference type="Proteomes" id="UP000054387"/>
    </source>
</evidence>
<evidence type="ECO:0000259" key="1">
    <source>
        <dbReference type="Pfam" id="PF10069"/>
    </source>
</evidence>
<dbReference type="AlphaFoldDB" id="A0A0W1R8L1"/>
<comment type="caution">
    <text evidence="2">The sequence shown here is derived from an EMBL/GenBank/DDBJ whole genome shotgun (WGS) entry which is preliminary data.</text>
</comment>
<reference evidence="2 3" key="1">
    <citation type="submission" date="2015-12" db="EMBL/GenBank/DDBJ databases">
        <title>Haloprofundus marisrubri gen. nov., sp. nov., an extremely halophilic archaeon isolated from the Discovery deep brine-seawater interface in the Red Sea.</title>
        <authorList>
            <person name="Zhang G."/>
            <person name="Stingl U."/>
            <person name="Rashid M."/>
        </authorList>
    </citation>
    <scope>NUCLEOTIDE SEQUENCE [LARGE SCALE GENOMIC DNA]</scope>
    <source>
        <strain evidence="2 3">SB9</strain>
    </source>
</reference>
<dbReference type="EMBL" id="LOPU01000018">
    <property type="protein sequence ID" value="KTG09750.1"/>
    <property type="molecule type" value="Genomic_DNA"/>
</dbReference>